<reference evidence="3" key="2">
    <citation type="journal article" date="2021" name="PeerJ">
        <title>Extensive microbial diversity within the chicken gut microbiome revealed by metagenomics and culture.</title>
        <authorList>
            <person name="Gilroy R."/>
            <person name="Ravi A."/>
            <person name="Getino M."/>
            <person name="Pursley I."/>
            <person name="Horton D.L."/>
            <person name="Alikhan N.F."/>
            <person name="Baker D."/>
            <person name="Gharbi K."/>
            <person name="Hall N."/>
            <person name="Watson M."/>
            <person name="Adriaenssens E.M."/>
            <person name="Foster-Nyarko E."/>
            <person name="Jarju S."/>
            <person name="Secka A."/>
            <person name="Antonio M."/>
            <person name="Oren A."/>
            <person name="Chaudhuri R.R."/>
            <person name="La Ragione R."/>
            <person name="Hildebrand F."/>
            <person name="Pallen M.J."/>
        </authorList>
    </citation>
    <scope>NUCLEOTIDE SEQUENCE</scope>
    <source>
        <strain evidence="3">15467</strain>
    </source>
</reference>
<keyword evidence="2" id="KW-0378">Hydrolase</keyword>
<comment type="similarity">
    <text evidence="1">Belongs to the 4-hydroxybenzoyl-CoA thioesterase family.</text>
</comment>
<gene>
    <name evidence="3" type="ORF">IAC68_00730</name>
</gene>
<proteinExistence type="inferred from homology"/>
<evidence type="ECO:0000313" key="4">
    <source>
        <dbReference type="Proteomes" id="UP000823635"/>
    </source>
</evidence>
<sequence>MKELTENIDFEIRFNEVDSMGVVWHGAYPLYLEDAREAFGRKYGLDYLTIFGNGCFAPIVEMSFKYKKPLMYGMHPSVAIRYVPTDAAKILFDYTIYDTANNTVVATGRSVQVFTDTRHQLLWFNPPFYEEWKRKWLER</sequence>
<dbReference type="SUPFAM" id="SSF54637">
    <property type="entry name" value="Thioesterase/thiol ester dehydrase-isomerase"/>
    <property type="match status" value="1"/>
</dbReference>
<dbReference type="GO" id="GO:0047617">
    <property type="term" value="F:fatty acyl-CoA hydrolase activity"/>
    <property type="evidence" value="ECO:0007669"/>
    <property type="project" value="TreeGrafter"/>
</dbReference>
<dbReference type="AlphaFoldDB" id="A0A9D9DL79"/>
<dbReference type="InterPro" id="IPR050563">
    <property type="entry name" value="4-hydroxybenzoyl-CoA_TE"/>
</dbReference>
<dbReference type="CDD" id="cd00586">
    <property type="entry name" value="4HBT"/>
    <property type="match status" value="1"/>
</dbReference>
<name>A0A9D9DL79_9BACT</name>
<dbReference type="Gene3D" id="3.10.129.10">
    <property type="entry name" value="Hotdog Thioesterase"/>
    <property type="match status" value="1"/>
</dbReference>
<reference evidence="3" key="1">
    <citation type="submission" date="2020-10" db="EMBL/GenBank/DDBJ databases">
        <authorList>
            <person name="Gilroy R."/>
        </authorList>
    </citation>
    <scope>NUCLEOTIDE SEQUENCE</scope>
    <source>
        <strain evidence="3">15467</strain>
    </source>
</reference>
<dbReference type="PANTHER" id="PTHR31793">
    <property type="entry name" value="4-HYDROXYBENZOYL-COA THIOESTERASE FAMILY MEMBER"/>
    <property type="match status" value="1"/>
</dbReference>
<comment type="caution">
    <text evidence="3">The sequence shown here is derived from an EMBL/GenBank/DDBJ whole genome shotgun (WGS) entry which is preliminary data.</text>
</comment>
<evidence type="ECO:0000256" key="1">
    <source>
        <dbReference type="ARBA" id="ARBA00005953"/>
    </source>
</evidence>
<dbReference type="PANTHER" id="PTHR31793:SF27">
    <property type="entry name" value="NOVEL THIOESTERASE SUPERFAMILY DOMAIN AND SAPOSIN A-TYPE DOMAIN CONTAINING PROTEIN (0610012H03RIK)"/>
    <property type="match status" value="1"/>
</dbReference>
<dbReference type="Proteomes" id="UP000823635">
    <property type="component" value="Unassembled WGS sequence"/>
</dbReference>
<protein>
    <submittedName>
        <fullName evidence="3">Acyl-CoA thioesterase</fullName>
    </submittedName>
</protein>
<accession>A0A9D9DL79</accession>
<dbReference type="InterPro" id="IPR029069">
    <property type="entry name" value="HotDog_dom_sf"/>
</dbReference>
<organism evidence="3 4">
    <name type="scientific">Candidatus Egerieousia excrementavium</name>
    <dbReference type="NCBI Taxonomy" id="2840778"/>
    <lineage>
        <taxon>Bacteria</taxon>
        <taxon>Pseudomonadati</taxon>
        <taxon>Bacteroidota</taxon>
        <taxon>Bacteroidia</taxon>
        <taxon>Bacteroidales</taxon>
        <taxon>Candidatus Egerieousia</taxon>
    </lineage>
</organism>
<dbReference type="EMBL" id="JADINB010000017">
    <property type="protein sequence ID" value="MBO8428446.1"/>
    <property type="molecule type" value="Genomic_DNA"/>
</dbReference>
<dbReference type="Pfam" id="PF13279">
    <property type="entry name" value="4HBT_2"/>
    <property type="match status" value="1"/>
</dbReference>
<evidence type="ECO:0000313" key="3">
    <source>
        <dbReference type="EMBL" id="MBO8428446.1"/>
    </source>
</evidence>
<evidence type="ECO:0000256" key="2">
    <source>
        <dbReference type="ARBA" id="ARBA00022801"/>
    </source>
</evidence>